<evidence type="ECO:0000259" key="2">
    <source>
        <dbReference type="Pfam" id="PF25583"/>
    </source>
</evidence>
<dbReference type="InterPro" id="IPR057727">
    <property type="entry name" value="WCX_dom"/>
</dbReference>
<keyword evidence="4" id="KW-1185">Reference proteome</keyword>
<name>A0ABU3VT04_9GAMM</name>
<dbReference type="EMBL" id="JAWIIJ010000001">
    <property type="protein sequence ID" value="MDV2077396.1"/>
    <property type="molecule type" value="Genomic_DNA"/>
</dbReference>
<dbReference type="InterPro" id="IPR051534">
    <property type="entry name" value="CBASS_pafABC_assoc_protein"/>
</dbReference>
<dbReference type="InterPro" id="IPR026881">
    <property type="entry name" value="WYL_dom"/>
</dbReference>
<feature type="domain" description="WCX" evidence="2">
    <location>
        <begin position="242"/>
        <end position="315"/>
    </location>
</feature>
<evidence type="ECO:0000313" key="3">
    <source>
        <dbReference type="EMBL" id="MDV2077396.1"/>
    </source>
</evidence>
<dbReference type="RefSeq" id="WP_316972364.1">
    <property type="nucleotide sequence ID" value="NZ_JAWIIJ010000001.1"/>
</dbReference>
<dbReference type="SUPFAM" id="SSF46785">
    <property type="entry name" value="Winged helix' DNA-binding domain"/>
    <property type="match status" value="1"/>
</dbReference>
<dbReference type="PROSITE" id="PS52050">
    <property type="entry name" value="WYL"/>
    <property type="match status" value="1"/>
</dbReference>
<dbReference type="PANTHER" id="PTHR34580:SF3">
    <property type="entry name" value="PROTEIN PAFB"/>
    <property type="match status" value="1"/>
</dbReference>
<dbReference type="Gene3D" id="1.10.10.10">
    <property type="entry name" value="Winged helix-like DNA-binding domain superfamily/Winged helix DNA-binding domain"/>
    <property type="match status" value="1"/>
</dbReference>
<accession>A0ABU3VT04</accession>
<sequence>MSRFDRIYRIHDLLRNARQPVPMRSFVEELESSRNTITRDFEFLRDSLGAPLEYCREHNGHQYNPAAPVFELPGVWMSPGELYALMACEQLLENVQPGLITRRLAPLKERIRQLLSQSGHDAEHIGERVRLQPIQIRAATAHIFDPVAQATLASRQLRFSYAARSRDGIRQRVVHPQRLLHYRSNWFLLALCQQAEALRLFSLDRISSPHVLDAPATTVPAEALEASTTSSFGIFGGSPIATAHLRFSRHAAQWVAEEQWHQNQQGEWCDDGFHLKVPYSDERELVMEVLRYGPEVEVLEPESLRAEVADRVRRMGRIYC</sequence>
<organism evidence="3 4">
    <name type="scientific">Marinobacter xestospongiae</name>
    <dbReference type="NCBI Taxonomy" id="994319"/>
    <lineage>
        <taxon>Bacteria</taxon>
        <taxon>Pseudomonadati</taxon>
        <taxon>Pseudomonadota</taxon>
        <taxon>Gammaproteobacteria</taxon>
        <taxon>Pseudomonadales</taxon>
        <taxon>Marinobacteraceae</taxon>
        <taxon>Marinobacter</taxon>
    </lineage>
</organism>
<gene>
    <name evidence="3" type="ORF">RYS15_01810</name>
</gene>
<reference evidence="3 4" key="1">
    <citation type="submission" date="2023-10" db="EMBL/GenBank/DDBJ databases">
        <title>Characteristics and mechanism of a salt-tolerant marine origin heterotrophic nitrifying- aerobic denitrifying bacteria Marinobacter xestospongiae HN1.</title>
        <authorList>
            <person name="Qi R."/>
        </authorList>
    </citation>
    <scope>NUCLEOTIDE SEQUENCE [LARGE SCALE GENOMIC DNA]</scope>
    <source>
        <strain evidence="3 4">HN1</strain>
    </source>
</reference>
<protein>
    <submittedName>
        <fullName evidence="3">YafY family protein</fullName>
    </submittedName>
</protein>
<dbReference type="Proteomes" id="UP001269819">
    <property type="component" value="Unassembled WGS sequence"/>
</dbReference>
<dbReference type="Pfam" id="PF25583">
    <property type="entry name" value="WCX"/>
    <property type="match status" value="1"/>
</dbReference>
<feature type="domain" description="WYL" evidence="1">
    <location>
        <begin position="143"/>
        <end position="210"/>
    </location>
</feature>
<dbReference type="InterPro" id="IPR036388">
    <property type="entry name" value="WH-like_DNA-bd_sf"/>
</dbReference>
<comment type="caution">
    <text evidence="3">The sequence shown here is derived from an EMBL/GenBank/DDBJ whole genome shotgun (WGS) entry which is preliminary data.</text>
</comment>
<dbReference type="InterPro" id="IPR036390">
    <property type="entry name" value="WH_DNA-bd_sf"/>
</dbReference>
<dbReference type="Pfam" id="PF13280">
    <property type="entry name" value="WYL"/>
    <property type="match status" value="1"/>
</dbReference>
<dbReference type="PANTHER" id="PTHR34580">
    <property type="match status" value="1"/>
</dbReference>
<evidence type="ECO:0000313" key="4">
    <source>
        <dbReference type="Proteomes" id="UP001269819"/>
    </source>
</evidence>
<proteinExistence type="predicted"/>
<evidence type="ECO:0000259" key="1">
    <source>
        <dbReference type="Pfam" id="PF13280"/>
    </source>
</evidence>